<dbReference type="RefSeq" id="WP_135819112.1">
    <property type="nucleotide sequence ID" value="NZ_SRPG01000345.1"/>
</dbReference>
<evidence type="ECO:0000313" key="2">
    <source>
        <dbReference type="Proteomes" id="UP000297972"/>
    </source>
</evidence>
<reference evidence="1 2" key="1">
    <citation type="submission" date="2019-03" db="EMBL/GenBank/DDBJ databases">
        <authorList>
            <person name="Li J."/>
        </authorList>
    </citation>
    <scope>NUCLEOTIDE SEQUENCE [LARGE SCALE GENOMIC DNA]</scope>
    <source>
        <strain evidence="1 2">3058</strain>
    </source>
</reference>
<dbReference type="AlphaFoldDB" id="A0A4Z1BQF3"/>
<evidence type="ECO:0000313" key="1">
    <source>
        <dbReference type="EMBL" id="TGN43641.1"/>
    </source>
</evidence>
<organism evidence="1 2">
    <name type="scientific">Paracoccus liaowanqingii</name>
    <dbReference type="NCBI Taxonomy" id="2560053"/>
    <lineage>
        <taxon>Bacteria</taxon>
        <taxon>Pseudomonadati</taxon>
        <taxon>Pseudomonadota</taxon>
        <taxon>Alphaproteobacteria</taxon>
        <taxon>Rhodobacterales</taxon>
        <taxon>Paracoccaceae</taxon>
        <taxon>Paracoccus</taxon>
    </lineage>
</organism>
<sequence>MDAAGILKHAKGNKEIGAQPLNPYERTEKRSGCWLSQVAPVLRRPISLGTHVITGIAELGLSHAAEFPDLEYYDPPPFLSAAICRYAHQLDDLRDVPE</sequence>
<accession>A0A4Z1BQF3</accession>
<keyword evidence="2" id="KW-1185">Reference proteome</keyword>
<protein>
    <submittedName>
        <fullName evidence="1">Uncharacterized protein</fullName>
    </submittedName>
</protein>
<dbReference type="EMBL" id="SRPG01000345">
    <property type="protein sequence ID" value="TGN43641.1"/>
    <property type="molecule type" value="Genomic_DNA"/>
</dbReference>
<proteinExistence type="predicted"/>
<name>A0A4Z1BQF3_9RHOB</name>
<dbReference type="Proteomes" id="UP000297972">
    <property type="component" value="Unassembled WGS sequence"/>
</dbReference>
<gene>
    <name evidence="1" type="ORF">E4L95_20450</name>
</gene>
<comment type="caution">
    <text evidence="1">The sequence shown here is derived from an EMBL/GenBank/DDBJ whole genome shotgun (WGS) entry which is preliminary data.</text>
</comment>